<name>A0ABT6FBL0_9BACT</name>
<evidence type="ECO:0000256" key="1">
    <source>
        <dbReference type="ARBA" id="ARBA00009477"/>
    </source>
</evidence>
<keyword evidence="3" id="KW-1133">Transmembrane helix</keyword>
<dbReference type="RefSeq" id="WP_277861118.1">
    <property type="nucleotide sequence ID" value="NZ_JARRAG010000002.1"/>
</dbReference>
<proteinExistence type="inferred from homology"/>
<dbReference type="Pfam" id="PF25917">
    <property type="entry name" value="BSH_RND"/>
    <property type="match status" value="1"/>
</dbReference>
<feature type="transmembrane region" description="Helical" evidence="3">
    <location>
        <begin position="20"/>
        <end position="43"/>
    </location>
</feature>
<evidence type="ECO:0000256" key="3">
    <source>
        <dbReference type="SAM" id="Phobius"/>
    </source>
</evidence>
<evidence type="ECO:0000313" key="7">
    <source>
        <dbReference type="Proteomes" id="UP001216907"/>
    </source>
</evidence>
<dbReference type="Gene3D" id="2.40.50.100">
    <property type="match status" value="1"/>
</dbReference>
<feature type="domain" description="Multidrug resistance protein MdtA-like barrel-sandwich hybrid" evidence="4">
    <location>
        <begin position="93"/>
        <end position="225"/>
    </location>
</feature>
<keyword evidence="7" id="KW-1185">Reference proteome</keyword>
<sequence>MTSVAERDAGTPRRGVRLLLGSALAALSTVGIVVLMMVLAGAFEPKVKVARSGGDVRGAAAPVDRRLGVVKRVRRPRQESAVGTIRAVYEAVVASKILARVEQVQVKAGQEVKQGDVLVVLDKADLKSRNEQATSGEASARAKYDQAETEFGRAQRLAARASITQSELDQANTALKSAKAEWDRARQAVEETRIVEAYATVRAPMSGRVVDKKVNAGDTVVPGQMLLTMYDPGRMQMVATVRESLALRLKVGQQVPARLDALEHVCQAVVSEIVPEAQAESRSFQVKVTGPCPPNVYSGMFGRIFIPLEDEDVLIVPAGAVRRVGQLDELDVVEGAAISRRAVQLGRTLDEGLEVLSGLEEGEQVVLPKDSPGRSAGGR</sequence>
<dbReference type="Gene3D" id="2.40.420.20">
    <property type="match status" value="1"/>
</dbReference>
<keyword evidence="3" id="KW-0812">Transmembrane</keyword>
<dbReference type="Gene3D" id="1.10.287.470">
    <property type="entry name" value="Helix hairpin bin"/>
    <property type="match status" value="1"/>
</dbReference>
<dbReference type="InterPro" id="IPR058792">
    <property type="entry name" value="Beta-barrel_RND_2"/>
</dbReference>
<dbReference type="PANTHER" id="PTHR30469:SF15">
    <property type="entry name" value="HLYD FAMILY OF SECRETION PROTEINS"/>
    <property type="match status" value="1"/>
</dbReference>
<comment type="similarity">
    <text evidence="1">Belongs to the membrane fusion protein (MFP) (TC 8.A.1) family.</text>
</comment>
<reference evidence="6 7" key="1">
    <citation type="submission" date="2023-03" db="EMBL/GenBank/DDBJ databases">
        <title>Paludisphaera mucosa sp. nov. a novel planctomycete from northern fen.</title>
        <authorList>
            <person name="Ivanova A."/>
        </authorList>
    </citation>
    <scope>NUCLEOTIDE SEQUENCE [LARGE SCALE GENOMIC DNA]</scope>
    <source>
        <strain evidence="6 7">Pla2</strain>
    </source>
</reference>
<comment type="caution">
    <text evidence="6">The sequence shown here is derived from an EMBL/GenBank/DDBJ whole genome shotgun (WGS) entry which is preliminary data.</text>
</comment>
<evidence type="ECO:0000313" key="6">
    <source>
        <dbReference type="EMBL" id="MDG3004765.1"/>
    </source>
</evidence>
<feature type="coiled-coil region" evidence="2">
    <location>
        <begin position="161"/>
        <end position="188"/>
    </location>
</feature>
<dbReference type="PANTHER" id="PTHR30469">
    <property type="entry name" value="MULTIDRUG RESISTANCE PROTEIN MDTA"/>
    <property type="match status" value="1"/>
</dbReference>
<dbReference type="Pfam" id="PF25954">
    <property type="entry name" value="Beta-barrel_RND_2"/>
    <property type="match status" value="1"/>
</dbReference>
<dbReference type="InterPro" id="IPR006143">
    <property type="entry name" value="RND_pump_MFP"/>
</dbReference>
<keyword evidence="2" id="KW-0175">Coiled coil</keyword>
<dbReference type="InterPro" id="IPR058625">
    <property type="entry name" value="MdtA-like_BSH"/>
</dbReference>
<dbReference type="Gene3D" id="2.40.30.170">
    <property type="match status" value="1"/>
</dbReference>
<organism evidence="6 7">
    <name type="scientific">Paludisphaera mucosa</name>
    <dbReference type="NCBI Taxonomy" id="3030827"/>
    <lineage>
        <taxon>Bacteria</taxon>
        <taxon>Pseudomonadati</taxon>
        <taxon>Planctomycetota</taxon>
        <taxon>Planctomycetia</taxon>
        <taxon>Isosphaerales</taxon>
        <taxon>Isosphaeraceae</taxon>
        <taxon>Paludisphaera</taxon>
    </lineage>
</organism>
<evidence type="ECO:0000259" key="4">
    <source>
        <dbReference type="Pfam" id="PF25917"/>
    </source>
</evidence>
<dbReference type="NCBIfam" id="TIGR01730">
    <property type="entry name" value="RND_mfp"/>
    <property type="match status" value="1"/>
</dbReference>
<dbReference type="EMBL" id="JARRAG010000002">
    <property type="protein sequence ID" value="MDG3004765.1"/>
    <property type="molecule type" value="Genomic_DNA"/>
</dbReference>
<keyword evidence="3" id="KW-0472">Membrane</keyword>
<dbReference type="SUPFAM" id="SSF111369">
    <property type="entry name" value="HlyD-like secretion proteins"/>
    <property type="match status" value="1"/>
</dbReference>
<gene>
    <name evidence="6" type="ORF">PZE19_13335</name>
</gene>
<accession>A0ABT6FBL0</accession>
<evidence type="ECO:0000256" key="2">
    <source>
        <dbReference type="SAM" id="Coils"/>
    </source>
</evidence>
<protein>
    <submittedName>
        <fullName evidence="6">Efflux RND transporter periplasmic adaptor subunit</fullName>
    </submittedName>
</protein>
<feature type="domain" description="CusB-like beta-barrel" evidence="5">
    <location>
        <begin position="238"/>
        <end position="289"/>
    </location>
</feature>
<evidence type="ECO:0000259" key="5">
    <source>
        <dbReference type="Pfam" id="PF25954"/>
    </source>
</evidence>
<dbReference type="Proteomes" id="UP001216907">
    <property type="component" value="Unassembled WGS sequence"/>
</dbReference>